<dbReference type="SMART" id="SM00702">
    <property type="entry name" value="P4Hc"/>
    <property type="match status" value="1"/>
</dbReference>
<evidence type="ECO:0000256" key="6">
    <source>
        <dbReference type="ARBA" id="ARBA00023004"/>
    </source>
</evidence>
<keyword evidence="6" id="KW-0408">Iron</keyword>
<evidence type="ECO:0000313" key="9">
    <source>
        <dbReference type="Proteomes" id="UP001595630"/>
    </source>
</evidence>
<keyword evidence="4" id="KW-0223">Dioxygenase</keyword>
<accession>A0ABV7T477</accession>
<feature type="domain" description="Fe2OG dioxygenase" evidence="7">
    <location>
        <begin position="99"/>
        <end position="194"/>
    </location>
</feature>
<dbReference type="RefSeq" id="WP_386363107.1">
    <property type="nucleotide sequence ID" value="NZ_JBHRXZ010000017.1"/>
</dbReference>
<comment type="caution">
    <text evidence="8">The sequence shown here is derived from an EMBL/GenBank/DDBJ whole genome shotgun (WGS) entry which is preliminary data.</text>
</comment>
<keyword evidence="5" id="KW-0560">Oxidoreductase</keyword>
<evidence type="ECO:0000256" key="3">
    <source>
        <dbReference type="ARBA" id="ARBA00022896"/>
    </source>
</evidence>
<dbReference type="InterPro" id="IPR044862">
    <property type="entry name" value="Pro_4_hyd_alph_FE2OG_OXY"/>
</dbReference>
<evidence type="ECO:0000256" key="1">
    <source>
        <dbReference type="ARBA" id="ARBA00001961"/>
    </source>
</evidence>
<sequence length="200" mass="22757">MSLQPIIEDLARCGWSLQERFVEQPLIDALAEECRQRESLGELEPAGVGRAAGLAVREGVRGDRIRWIEVGQSPACDRYLTHMEALRQELNRAFFLGLEEFECHFAFYPPGAFYKTHLDCFRDDDSRIVTVVLYLNTEWQSADGGCMRMHLRQGPALDVAPLAGNLVVFLSAEVPHEVLPTQRDRLSLTGWFRRRAARLL</sequence>
<evidence type="ECO:0000256" key="2">
    <source>
        <dbReference type="ARBA" id="ARBA00022723"/>
    </source>
</evidence>
<keyword evidence="2" id="KW-0479">Metal-binding</keyword>
<dbReference type="Pfam" id="PF13640">
    <property type="entry name" value="2OG-FeII_Oxy_3"/>
    <property type="match status" value="1"/>
</dbReference>
<evidence type="ECO:0000313" key="8">
    <source>
        <dbReference type="EMBL" id="MFC3607624.1"/>
    </source>
</evidence>
<dbReference type="InterPro" id="IPR051559">
    <property type="entry name" value="HIF_prolyl_hydroxylases"/>
</dbReference>
<name>A0ABV7T477_9GAMM</name>
<dbReference type="PROSITE" id="PS51471">
    <property type="entry name" value="FE2OG_OXY"/>
    <property type="match status" value="1"/>
</dbReference>
<dbReference type="PANTHER" id="PTHR12907:SF26">
    <property type="entry name" value="HIF PROLYL HYDROXYLASE, ISOFORM C"/>
    <property type="match status" value="1"/>
</dbReference>
<dbReference type="Gene3D" id="2.60.120.620">
    <property type="entry name" value="q2cbj1_9rhob like domain"/>
    <property type="match status" value="1"/>
</dbReference>
<evidence type="ECO:0000259" key="7">
    <source>
        <dbReference type="PROSITE" id="PS51471"/>
    </source>
</evidence>
<dbReference type="PANTHER" id="PTHR12907">
    <property type="entry name" value="EGL NINE HOMOLOG-RELATED"/>
    <property type="match status" value="1"/>
</dbReference>
<evidence type="ECO:0000256" key="5">
    <source>
        <dbReference type="ARBA" id="ARBA00023002"/>
    </source>
</evidence>
<dbReference type="InterPro" id="IPR006620">
    <property type="entry name" value="Pro_4_hyd_alph"/>
</dbReference>
<dbReference type="Proteomes" id="UP001595630">
    <property type="component" value="Unassembled WGS sequence"/>
</dbReference>
<comment type="cofactor">
    <cofactor evidence="1">
        <name>L-ascorbate</name>
        <dbReference type="ChEBI" id="CHEBI:38290"/>
    </cofactor>
</comment>
<evidence type="ECO:0000256" key="4">
    <source>
        <dbReference type="ARBA" id="ARBA00022964"/>
    </source>
</evidence>
<gene>
    <name evidence="8" type="ORF">ACFOMF_07540</name>
</gene>
<reference evidence="9" key="1">
    <citation type="journal article" date="2019" name="Int. J. Syst. Evol. Microbiol.">
        <title>The Global Catalogue of Microorganisms (GCM) 10K type strain sequencing project: providing services to taxonomists for standard genome sequencing and annotation.</title>
        <authorList>
            <consortium name="The Broad Institute Genomics Platform"/>
            <consortium name="The Broad Institute Genome Sequencing Center for Infectious Disease"/>
            <person name="Wu L."/>
            <person name="Ma J."/>
        </authorList>
    </citation>
    <scope>NUCLEOTIDE SEQUENCE [LARGE SCALE GENOMIC DNA]</scope>
    <source>
        <strain evidence="9">KCTC 42447</strain>
    </source>
</reference>
<protein>
    <submittedName>
        <fullName evidence="8">2OG-Fe(II) oxygenase</fullName>
    </submittedName>
</protein>
<dbReference type="InterPro" id="IPR005123">
    <property type="entry name" value="Oxoglu/Fe-dep_dioxygenase_dom"/>
</dbReference>
<proteinExistence type="predicted"/>
<organism evidence="8 9">
    <name type="scientific">Stutzerimonas tarimensis</name>
    <dbReference type="NCBI Taxonomy" id="1507735"/>
    <lineage>
        <taxon>Bacteria</taxon>
        <taxon>Pseudomonadati</taxon>
        <taxon>Pseudomonadota</taxon>
        <taxon>Gammaproteobacteria</taxon>
        <taxon>Pseudomonadales</taxon>
        <taxon>Pseudomonadaceae</taxon>
        <taxon>Stutzerimonas</taxon>
    </lineage>
</organism>
<keyword evidence="9" id="KW-1185">Reference proteome</keyword>
<keyword evidence="3" id="KW-0847">Vitamin C</keyword>
<dbReference type="EMBL" id="JBHRXZ010000017">
    <property type="protein sequence ID" value="MFC3607624.1"/>
    <property type="molecule type" value="Genomic_DNA"/>
</dbReference>